<dbReference type="InterPro" id="IPR058502">
    <property type="entry name" value="PLL-like_beta-prop"/>
</dbReference>
<evidence type="ECO:0000313" key="3">
    <source>
        <dbReference type="Proteomes" id="UP000075635"/>
    </source>
</evidence>
<feature type="domain" description="PLL-like beta propeller" evidence="1">
    <location>
        <begin position="48"/>
        <end position="135"/>
    </location>
</feature>
<dbReference type="Gene3D" id="2.120.10.70">
    <property type="entry name" value="Fucose-specific lectin"/>
    <property type="match status" value="1"/>
</dbReference>
<name>A0A150RCG4_SORCE</name>
<dbReference type="Pfam" id="PF26607">
    <property type="entry name" value="DUF8189"/>
    <property type="match status" value="1"/>
</dbReference>
<comment type="caution">
    <text evidence="2">The sequence shown here is derived from an EMBL/GenBank/DDBJ whole genome shotgun (WGS) entry which is preliminary data.</text>
</comment>
<accession>A0A150RCG4</accession>
<proteinExistence type="predicted"/>
<protein>
    <recommendedName>
        <fullName evidence="1">PLL-like beta propeller domain-containing protein</fullName>
    </recommendedName>
</protein>
<organism evidence="2 3">
    <name type="scientific">Sorangium cellulosum</name>
    <name type="common">Polyangium cellulosum</name>
    <dbReference type="NCBI Taxonomy" id="56"/>
    <lineage>
        <taxon>Bacteria</taxon>
        <taxon>Pseudomonadati</taxon>
        <taxon>Myxococcota</taxon>
        <taxon>Polyangia</taxon>
        <taxon>Polyangiales</taxon>
        <taxon>Polyangiaceae</taxon>
        <taxon>Sorangium</taxon>
    </lineage>
</organism>
<reference evidence="2 3" key="1">
    <citation type="submission" date="2014-02" db="EMBL/GenBank/DDBJ databases">
        <title>The small core and large imbalanced accessory genome model reveals a collaborative survival strategy of Sorangium cellulosum strains in nature.</title>
        <authorList>
            <person name="Han K."/>
            <person name="Peng R."/>
            <person name="Blom J."/>
            <person name="Li Y.-Z."/>
        </authorList>
    </citation>
    <scope>NUCLEOTIDE SEQUENCE [LARGE SCALE GENOMIC DNA]</scope>
    <source>
        <strain evidence="2 3">So0011-07</strain>
    </source>
</reference>
<evidence type="ECO:0000313" key="2">
    <source>
        <dbReference type="EMBL" id="KYF77902.1"/>
    </source>
</evidence>
<sequence length="138" mass="14417">MIPLRFVQFIDGASDALSTASLNEQIAGANAVFAKAGLRFKLAAPSQADWYDLGGSLAGPPSAVSSSPGHLDIVARGTDGSLLYRSWSSGSWWPSQTAWATLTVDIGGDPIIVSSAPGKLDVFVVGSDATLWHRSRSL</sequence>
<dbReference type="SUPFAM" id="SSF89372">
    <property type="entry name" value="Fucose-specific lectin"/>
    <property type="match status" value="1"/>
</dbReference>
<dbReference type="AlphaFoldDB" id="A0A150RCG4"/>
<gene>
    <name evidence="2" type="ORF">BE17_17495</name>
</gene>
<dbReference type="EMBL" id="JEMB01002846">
    <property type="protein sequence ID" value="KYF77902.1"/>
    <property type="molecule type" value="Genomic_DNA"/>
</dbReference>
<dbReference type="Proteomes" id="UP000075635">
    <property type="component" value="Unassembled WGS sequence"/>
</dbReference>
<evidence type="ECO:0000259" key="1">
    <source>
        <dbReference type="Pfam" id="PF26607"/>
    </source>
</evidence>